<dbReference type="InterPro" id="IPR020561">
    <property type="entry name" value="PRibGlycinamid_synth_ATP-grasp"/>
</dbReference>
<dbReference type="FunFam" id="3.90.600.10:FF:000001">
    <property type="entry name" value="Trifunctional purine biosynthetic protein adenosine-3"/>
    <property type="match status" value="1"/>
</dbReference>
<evidence type="ECO:0000256" key="5">
    <source>
        <dbReference type="ARBA" id="ARBA00022598"/>
    </source>
</evidence>
<dbReference type="SMART" id="SM01210">
    <property type="entry name" value="GARS_C"/>
    <property type="match status" value="1"/>
</dbReference>
<keyword evidence="6" id="KW-0479">Metal-binding</keyword>
<evidence type="ECO:0000256" key="12">
    <source>
        <dbReference type="ARBA" id="ARBA00042242"/>
    </source>
</evidence>
<dbReference type="Gene3D" id="3.30.470.20">
    <property type="entry name" value="ATP-grasp fold, B domain"/>
    <property type="match status" value="1"/>
</dbReference>
<dbReference type="Gene3D" id="3.90.600.10">
    <property type="entry name" value="Phosphoribosylglycinamide synthetase, C-terminal domain"/>
    <property type="match status" value="1"/>
</dbReference>
<name>J9A4Q0_9PROT</name>
<evidence type="ECO:0000256" key="10">
    <source>
        <dbReference type="ARBA" id="ARBA00023211"/>
    </source>
</evidence>
<evidence type="ECO:0000256" key="9">
    <source>
        <dbReference type="ARBA" id="ARBA00022840"/>
    </source>
</evidence>
<dbReference type="Pfam" id="PF02844">
    <property type="entry name" value="GARS_N"/>
    <property type="match status" value="1"/>
</dbReference>
<dbReference type="Pfam" id="PF02843">
    <property type="entry name" value="GARS_C"/>
    <property type="match status" value="1"/>
</dbReference>
<evidence type="ECO:0000256" key="13">
    <source>
        <dbReference type="ARBA" id="ARBA00042864"/>
    </source>
</evidence>
<dbReference type="GO" id="GO:0006189">
    <property type="term" value="P:'de novo' IMP biosynthetic process"/>
    <property type="evidence" value="ECO:0007669"/>
    <property type="project" value="UniProtKB-UniRule"/>
</dbReference>
<protein>
    <recommendedName>
        <fullName evidence="4 14">Phosphoribosylamine--glycine ligase</fullName>
        <ecNumber evidence="4 14">6.3.4.13</ecNumber>
    </recommendedName>
    <alternativeName>
        <fullName evidence="14">GARS</fullName>
    </alternativeName>
    <alternativeName>
        <fullName evidence="12 14">Glycinamide ribonucleotide synthetase</fullName>
    </alternativeName>
    <alternativeName>
        <fullName evidence="13 14">Phosphoribosylglycinamide synthetase</fullName>
    </alternativeName>
</protein>
<dbReference type="Gene3D" id="3.30.1490.20">
    <property type="entry name" value="ATP-grasp fold, A domain"/>
    <property type="match status" value="1"/>
</dbReference>
<dbReference type="AlphaFoldDB" id="J9A4Q0"/>
<dbReference type="InterPro" id="IPR020560">
    <property type="entry name" value="PRibGlycinamide_synth_C-dom"/>
</dbReference>
<dbReference type="GO" id="GO:0004637">
    <property type="term" value="F:phosphoribosylamine-glycine ligase activity"/>
    <property type="evidence" value="ECO:0007669"/>
    <property type="project" value="UniProtKB-UniRule"/>
</dbReference>
<feature type="domain" description="ATP-grasp" evidence="16">
    <location>
        <begin position="112"/>
        <end position="317"/>
    </location>
</feature>
<dbReference type="SUPFAM" id="SSF56059">
    <property type="entry name" value="Glutathione synthetase ATP-binding domain-like"/>
    <property type="match status" value="1"/>
</dbReference>
<dbReference type="InterPro" id="IPR011761">
    <property type="entry name" value="ATP-grasp"/>
</dbReference>
<dbReference type="PANTHER" id="PTHR43472:SF1">
    <property type="entry name" value="PHOSPHORIBOSYLAMINE--GLYCINE LIGASE, CHLOROPLASTIC"/>
    <property type="match status" value="1"/>
</dbReference>
<evidence type="ECO:0000256" key="11">
    <source>
        <dbReference type="ARBA" id="ARBA00038345"/>
    </source>
</evidence>
<evidence type="ECO:0000256" key="1">
    <source>
        <dbReference type="ARBA" id="ARBA00001936"/>
    </source>
</evidence>
<dbReference type="STRING" id="1220535.IMCC14465_11510"/>
<dbReference type="Pfam" id="PF01071">
    <property type="entry name" value="GARS_A"/>
    <property type="match status" value="1"/>
</dbReference>
<dbReference type="PATRIC" id="fig|1220535.3.peg.1145"/>
<comment type="catalytic activity">
    <reaction evidence="14">
        <text>5-phospho-beta-D-ribosylamine + glycine + ATP = N(1)-(5-phospho-beta-D-ribosyl)glycinamide + ADP + phosphate + H(+)</text>
        <dbReference type="Rhea" id="RHEA:17453"/>
        <dbReference type="ChEBI" id="CHEBI:15378"/>
        <dbReference type="ChEBI" id="CHEBI:30616"/>
        <dbReference type="ChEBI" id="CHEBI:43474"/>
        <dbReference type="ChEBI" id="CHEBI:57305"/>
        <dbReference type="ChEBI" id="CHEBI:58681"/>
        <dbReference type="ChEBI" id="CHEBI:143788"/>
        <dbReference type="ChEBI" id="CHEBI:456216"/>
        <dbReference type="EC" id="6.3.4.13"/>
    </reaction>
</comment>
<keyword evidence="8 14" id="KW-0658">Purine biosynthesis</keyword>
<organism evidence="17 18">
    <name type="scientific">alpha proteobacterium IMCC14465</name>
    <dbReference type="NCBI Taxonomy" id="1220535"/>
    <lineage>
        <taxon>Bacteria</taxon>
        <taxon>Pseudomonadati</taxon>
        <taxon>Pseudomonadota</taxon>
        <taxon>Alphaproteobacteria</taxon>
        <taxon>PS1 clade</taxon>
    </lineage>
</organism>
<comment type="similarity">
    <text evidence="11 14">Belongs to the GARS family.</text>
</comment>
<keyword evidence="9 15" id="KW-0067">ATP-binding</keyword>
<evidence type="ECO:0000256" key="6">
    <source>
        <dbReference type="ARBA" id="ARBA00022723"/>
    </source>
</evidence>
<proteinExistence type="inferred from homology"/>
<dbReference type="HAMAP" id="MF_00138">
    <property type="entry name" value="GARS"/>
    <property type="match status" value="1"/>
</dbReference>
<gene>
    <name evidence="14" type="primary">purD</name>
    <name evidence="17" type="ORF">IMCC14465_11510</name>
</gene>
<dbReference type="SUPFAM" id="SSF52440">
    <property type="entry name" value="PreATP-grasp domain"/>
    <property type="match status" value="1"/>
</dbReference>
<keyword evidence="18" id="KW-1185">Reference proteome</keyword>
<keyword evidence="7 15" id="KW-0547">Nucleotide-binding</keyword>
<evidence type="ECO:0000313" key="18">
    <source>
        <dbReference type="Proteomes" id="UP000004836"/>
    </source>
</evidence>
<evidence type="ECO:0000256" key="15">
    <source>
        <dbReference type="PROSITE-ProRule" id="PRU00409"/>
    </source>
</evidence>
<accession>J9A4Q0</accession>
<dbReference type="GO" id="GO:0005524">
    <property type="term" value="F:ATP binding"/>
    <property type="evidence" value="ECO:0007669"/>
    <property type="project" value="UniProtKB-UniRule"/>
</dbReference>
<dbReference type="InterPro" id="IPR000115">
    <property type="entry name" value="PRibGlycinamide_synth"/>
</dbReference>
<evidence type="ECO:0000256" key="4">
    <source>
        <dbReference type="ARBA" id="ARBA00013255"/>
    </source>
</evidence>
<evidence type="ECO:0000256" key="3">
    <source>
        <dbReference type="ARBA" id="ARBA00005174"/>
    </source>
</evidence>
<dbReference type="PROSITE" id="PS50975">
    <property type="entry name" value="ATP_GRASP"/>
    <property type="match status" value="1"/>
</dbReference>
<dbReference type="SUPFAM" id="SSF51246">
    <property type="entry name" value="Rudiment single hybrid motif"/>
    <property type="match status" value="1"/>
</dbReference>
<sequence>MEEKSVKILVLGSGGREHALCWKIAQSPLLEKLYCAPGNGGVETIAECVSLDIESPPAVVKFAKEQAIDLVVIGPEGPLVAGLADALMAENIAAFGPVAAAAQVEGSKGFTKDICAAYDIPTAAYGRFKTAAEAHTYLDTHPAPIVVKADGLAAGKGVIIAETDAQARAAVDDIFDGAFGAAGAELVIEEFMTGEEASFFVLTDGVNALPLATAQDHKRVGEGDTGPNTGGMGAYSPARIVSPALLEETMTRIIQPTLTAMADKGSPYRGVLYAGLMLTEDGPKLVEYNARFGDPECQVLMLRLKSDLVPALMATAQGDISDLQLEWHDEDAMTVVMAAQGYPGSYSKGTQIKGLDAAEADADTQIFHAGTKIEDGKTLAVGGRVLNVTSKGKGLPAARDKAYAALDKIDWQEGFYRRDIGWRALDEG</sequence>
<comment type="cofactor">
    <cofactor evidence="2">
        <name>Mg(2+)</name>
        <dbReference type="ChEBI" id="CHEBI:18420"/>
    </cofactor>
</comment>
<reference evidence="17 18" key="1">
    <citation type="journal article" date="2012" name="J. Bacteriol.">
        <title>Genome Sequence of Strain IMCC14465, Isolated from the East Sea, Belonging to the PS1 Clade of Alphaproteobacteria.</title>
        <authorList>
            <person name="Yang S.J."/>
            <person name="Kang I."/>
            <person name="Cho J.C."/>
        </authorList>
    </citation>
    <scope>NUCLEOTIDE SEQUENCE [LARGE SCALE GENOMIC DNA]</scope>
    <source>
        <strain evidence="17 18">IMCC14465</strain>
    </source>
</reference>
<evidence type="ECO:0000256" key="8">
    <source>
        <dbReference type="ARBA" id="ARBA00022755"/>
    </source>
</evidence>
<evidence type="ECO:0000313" key="17">
    <source>
        <dbReference type="EMBL" id="EJW21355.1"/>
    </source>
</evidence>
<keyword evidence="10" id="KW-0464">Manganese</keyword>
<dbReference type="OrthoDB" id="9807240at2"/>
<evidence type="ECO:0000256" key="2">
    <source>
        <dbReference type="ARBA" id="ARBA00001946"/>
    </source>
</evidence>
<dbReference type="EMBL" id="ALYF01000003">
    <property type="protein sequence ID" value="EJW21355.1"/>
    <property type="molecule type" value="Genomic_DNA"/>
</dbReference>
<dbReference type="InterPro" id="IPR020559">
    <property type="entry name" value="PRibGlycinamide_synth_CS"/>
</dbReference>
<dbReference type="InterPro" id="IPR016185">
    <property type="entry name" value="PreATP-grasp_dom_sf"/>
</dbReference>
<dbReference type="InterPro" id="IPR020562">
    <property type="entry name" value="PRibGlycinamide_synth_N"/>
</dbReference>
<comment type="caution">
    <text evidence="17">The sequence shown here is derived from an EMBL/GenBank/DDBJ whole genome shotgun (WGS) entry which is preliminary data.</text>
</comment>
<dbReference type="GO" id="GO:0046872">
    <property type="term" value="F:metal ion binding"/>
    <property type="evidence" value="ECO:0007669"/>
    <property type="project" value="UniProtKB-KW"/>
</dbReference>
<evidence type="ECO:0000256" key="14">
    <source>
        <dbReference type="HAMAP-Rule" id="MF_00138"/>
    </source>
</evidence>
<dbReference type="SMART" id="SM01209">
    <property type="entry name" value="GARS_A"/>
    <property type="match status" value="1"/>
</dbReference>
<dbReference type="GO" id="GO:0009113">
    <property type="term" value="P:purine nucleobase biosynthetic process"/>
    <property type="evidence" value="ECO:0007669"/>
    <property type="project" value="InterPro"/>
</dbReference>
<dbReference type="Gene3D" id="3.40.50.20">
    <property type="match status" value="1"/>
</dbReference>
<dbReference type="EC" id="6.3.4.13" evidence="4 14"/>
<dbReference type="FunFam" id="3.40.50.20:FF:000006">
    <property type="entry name" value="Phosphoribosylamine--glycine ligase, chloroplastic"/>
    <property type="match status" value="1"/>
</dbReference>
<dbReference type="PANTHER" id="PTHR43472">
    <property type="entry name" value="PHOSPHORIBOSYLAMINE--GLYCINE LIGASE"/>
    <property type="match status" value="1"/>
</dbReference>
<dbReference type="PROSITE" id="PS00184">
    <property type="entry name" value="GARS"/>
    <property type="match status" value="1"/>
</dbReference>
<dbReference type="InterPro" id="IPR037123">
    <property type="entry name" value="PRibGlycinamide_synth_C_sf"/>
</dbReference>
<comment type="pathway">
    <text evidence="3 14">Purine metabolism; IMP biosynthesis via de novo pathway; N(1)-(5-phospho-D-ribosyl)glycinamide from 5-phospho-alpha-D-ribose 1-diphosphate: step 2/2.</text>
</comment>
<evidence type="ECO:0000256" key="7">
    <source>
        <dbReference type="ARBA" id="ARBA00022741"/>
    </source>
</evidence>
<dbReference type="InterPro" id="IPR011054">
    <property type="entry name" value="Rudment_hybrid_motif"/>
</dbReference>
<dbReference type="eggNOG" id="COG0151">
    <property type="taxonomic scope" value="Bacteria"/>
</dbReference>
<dbReference type="Proteomes" id="UP000004836">
    <property type="component" value="Unassembled WGS sequence"/>
</dbReference>
<comment type="cofactor">
    <cofactor evidence="1">
        <name>Mn(2+)</name>
        <dbReference type="ChEBI" id="CHEBI:29035"/>
    </cofactor>
</comment>
<keyword evidence="5 14" id="KW-0436">Ligase</keyword>
<dbReference type="NCBIfam" id="TIGR00877">
    <property type="entry name" value="purD"/>
    <property type="match status" value="1"/>
</dbReference>
<dbReference type="InterPro" id="IPR013815">
    <property type="entry name" value="ATP_grasp_subdomain_1"/>
</dbReference>
<evidence type="ECO:0000259" key="16">
    <source>
        <dbReference type="PROSITE" id="PS50975"/>
    </source>
</evidence>
<dbReference type="UniPathway" id="UPA00074">
    <property type="reaction ID" value="UER00125"/>
</dbReference>